<proteinExistence type="predicted"/>
<dbReference type="AlphaFoldDB" id="A0A438EMU6"/>
<evidence type="ECO:0000313" key="1">
    <source>
        <dbReference type="EMBL" id="RVW49044.1"/>
    </source>
</evidence>
<accession>A0A438EMU6</accession>
<evidence type="ECO:0000313" key="2">
    <source>
        <dbReference type="Proteomes" id="UP000288805"/>
    </source>
</evidence>
<protein>
    <submittedName>
        <fullName evidence="1">Uncharacterized protein</fullName>
    </submittedName>
</protein>
<organism evidence="1 2">
    <name type="scientific">Vitis vinifera</name>
    <name type="common">Grape</name>
    <dbReference type="NCBI Taxonomy" id="29760"/>
    <lineage>
        <taxon>Eukaryota</taxon>
        <taxon>Viridiplantae</taxon>
        <taxon>Streptophyta</taxon>
        <taxon>Embryophyta</taxon>
        <taxon>Tracheophyta</taxon>
        <taxon>Spermatophyta</taxon>
        <taxon>Magnoliopsida</taxon>
        <taxon>eudicotyledons</taxon>
        <taxon>Gunneridae</taxon>
        <taxon>Pentapetalae</taxon>
        <taxon>rosids</taxon>
        <taxon>Vitales</taxon>
        <taxon>Vitaceae</taxon>
        <taxon>Viteae</taxon>
        <taxon>Vitis</taxon>
    </lineage>
</organism>
<comment type="caution">
    <text evidence="1">The sequence shown here is derived from an EMBL/GenBank/DDBJ whole genome shotgun (WGS) entry which is preliminary data.</text>
</comment>
<sequence>MVMGWVYGEQSEKNGTLSKEEFASLLAKDRWVEVSYSPQALFGIPRFLQRCLFLNWGAS</sequence>
<name>A0A438EMU6_VITVI</name>
<dbReference type="Proteomes" id="UP000288805">
    <property type="component" value="Unassembled WGS sequence"/>
</dbReference>
<gene>
    <name evidence="1" type="ORF">CK203_080974</name>
</gene>
<reference evidence="1 2" key="1">
    <citation type="journal article" date="2018" name="PLoS Genet.">
        <title>Population sequencing reveals clonal diversity and ancestral inbreeding in the grapevine cultivar Chardonnay.</title>
        <authorList>
            <person name="Roach M.J."/>
            <person name="Johnson D.L."/>
            <person name="Bohlmann J."/>
            <person name="van Vuuren H.J."/>
            <person name="Jones S.J."/>
            <person name="Pretorius I.S."/>
            <person name="Schmidt S.A."/>
            <person name="Borneman A.R."/>
        </authorList>
    </citation>
    <scope>NUCLEOTIDE SEQUENCE [LARGE SCALE GENOMIC DNA]</scope>
    <source>
        <strain evidence="2">cv. Chardonnay</strain>
        <tissue evidence="1">Leaf</tissue>
    </source>
</reference>
<dbReference type="EMBL" id="QGNW01001235">
    <property type="protein sequence ID" value="RVW49044.1"/>
    <property type="molecule type" value="Genomic_DNA"/>
</dbReference>